<dbReference type="InterPro" id="IPR043502">
    <property type="entry name" value="DNA/RNA_pol_sf"/>
</dbReference>
<keyword evidence="14" id="KW-0233">DNA recombination</keyword>
<dbReference type="GO" id="GO:0003677">
    <property type="term" value="F:DNA binding"/>
    <property type="evidence" value="ECO:0007669"/>
    <property type="project" value="UniProtKB-KW"/>
</dbReference>
<keyword evidence="2" id="KW-0808">Transferase</keyword>
<dbReference type="Pfam" id="PF24626">
    <property type="entry name" value="SH3_Tf2-1"/>
    <property type="match status" value="1"/>
</dbReference>
<evidence type="ECO:0000313" key="18">
    <source>
        <dbReference type="EMBL" id="BBH02137.1"/>
    </source>
</evidence>
<keyword evidence="12" id="KW-0239">DNA-directed DNA polymerase</keyword>
<dbReference type="EMBL" id="AP019300">
    <property type="protein sequence ID" value="BBH02137.1"/>
    <property type="molecule type" value="Genomic_DNA"/>
</dbReference>
<organism evidence="18">
    <name type="scientific">Prunus dulcis</name>
    <name type="common">Almond</name>
    <name type="synonym">Amygdalus dulcis</name>
    <dbReference type="NCBI Taxonomy" id="3755"/>
    <lineage>
        <taxon>Eukaryota</taxon>
        <taxon>Viridiplantae</taxon>
        <taxon>Streptophyta</taxon>
        <taxon>Embryophyta</taxon>
        <taxon>Tracheophyta</taxon>
        <taxon>Spermatophyta</taxon>
        <taxon>Magnoliopsida</taxon>
        <taxon>eudicotyledons</taxon>
        <taxon>Gunneridae</taxon>
        <taxon>Pentapetalae</taxon>
        <taxon>rosids</taxon>
        <taxon>fabids</taxon>
        <taxon>Rosales</taxon>
        <taxon>Rosaceae</taxon>
        <taxon>Amygdaloideae</taxon>
        <taxon>Amygdaleae</taxon>
        <taxon>Prunus</taxon>
    </lineage>
</organism>
<keyword evidence="7" id="KW-0255">Endonuclease</keyword>
<evidence type="ECO:0000259" key="17">
    <source>
        <dbReference type="PROSITE" id="PS50994"/>
    </source>
</evidence>
<keyword evidence="13" id="KW-0238">DNA-binding</keyword>
<evidence type="ECO:0000256" key="14">
    <source>
        <dbReference type="ARBA" id="ARBA00023172"/>
    </source>
</evidence>
<keyword evidence="6" id="KW-0064">Aspartyl protease</keyword>
<evidence type="ECO:0000256" key="9">
    <source>
        <dbReference type="ARBA" id="ARBA00022842"/>
    </source>
</evidence>
<dbReference type="Gene3D" id="3.10.10.10">
    <property type="entry name" value="HIV Type 1 Reverse Transcriptase, subunit A, domain 1"/>
    <property type="match status" value="1"/>
</dbReference>
<dbReference type="CDD" id="cd01647">
    <property type="entry name" value="RT_LTR"/>
    <property type="match status" value="1"/>
</dbReference>
<dbReference type="FunFam" id="3.10.10.10:FF:000007">
    <property type="entry name" value="Retrovirus-related Pol polyprotein from transposon 17.6-like Protein"/>
    <property type="match status" value="1"/>
</dbReference>
<dbReference type="FunFam" id="3.30.420.10:FF:000032">
    <property type="entry name" value="Retrovirus-related Pol polyprotein from transposon 297-like Protein"/>
    <property type="match status" value="1"/>
</dbReference>
<proteinExistence type="predicted"/>
<dbReference type="PANTHER" id="PTHR37984">
    <property type="entry name" value="PROTEIN CBG26694"/>
    <property type="match status" value="1"/>
</dbReference>
<feature type="domain" description="Reverse transcriptase" evidence="16">
    <location>
        <begin position="342"/>
        <end position="521"/>
    </location>
</feature>
<dbReference type="CDD" id="cd09274">
    <property type="entry name" value="RNase_HI_RT_Ty3"/>
    <property type="match status" value="1"/>
</dbReference>
<dbReference type="InterPro" id="IPR050951">
    <property type="entry name" value="Retrovirus_Pol_polyprotein"/>
</dbReference>
<evidence type="ECO:0000259" key="16">
    <source>
        <dbReference type="PROSITE" id="PS50878"/>
    </source>
</evidence>
<keyword evidence="8" id="KW-0378">Hydrolase</keyword>
<dbReference type="Gene3D" id="3.30.70.270">
    <property type="match status" value="2"/>
</dbReference>
<keyword evidence="10" id="KW-0229">DNA integration</keyword>
<evidence type="ECO:0000256" key="2">
    <source>
        <dbReference type="ARBA" id="ARBA00022679"/>
    </source>
</evidence>
<evidence type="ECO:0000256" key="10">
    <source>
        <dbReference type="ARBA" id="ARBA00022908"/>
    </source>
</evidence>
<dbReference type="GO" id="GO:0004190">
    <property type="term" value="F:aspartic-type endopeptidase activity"/>
    <property type="evidence" value="ECO:0007669"/>
    <property type="project" value="UniProtKB-KW"/>
</dbReference>
<keyword evidence="15" id="KW-0511">Multifunctional enzyme</keyword>
<evidence type="ECO:0000256" key="1">
    <source>
        <dbReference type="ARBA" id="ARBA00022670"/>
    </source>
</evidence>
<dbReference type="FunFam" id="3.30.70.270:FF:000020">
    <property type="entry name" value="Transposon Tf2-6 polyprotein-like Protein"/>
    <property type="match status" value="1"/>
</dbReference>
<dbReference type="Pfam" id="PF17921">
    <property type="entry name" value="Integrase_H2C2"/>
    <property type="match status" value="1"/>
</dbReference>
<evidence type="ECO:0000256" key="3">
    <source>
        <dbReference type="ARBA" id="ARBA00022695"/>
    </source>
</evidence>
<name>A0A4Y1RDT1_PRUDU</name>
<evidence type="ECO:0000256" key="5">
    <source>
        <dbReference type="ARBA" id="ARBA00022723"/>
    </source>
</evidence>
<keyword evidence="3" id="KW-0548">Nucleotidyltransferase</keyword>
<dbReference type="InterPro" id="IPR036397">
    <property type="entry name" value="RNaseH_sf"/>
</dbReference>
<evidence type="ECO:0000256" key="4">
    <source>
        <dbReference type="ARBA" id="ARBA00022722"/>
    </source>
</evidence>
<dbReference type="InterPro" id="IPR001584">
    <property type="entry name" value="Integrase_cat-core"/>
</dbReference>
<dbReference type="InterPro" id="IPR021109">
    <property type="entry name" value="Peptidase_aspartic_dom_sf"/>
</dbReference>
<dbReference type="PROSITE" id="PS50878">
    <property type="entry name" value="RT_POL"/>
    <property type="match status" value="1"/>
</dbReference>
<evidence type="ECO:0000256" key="11">
    <source>
        <dbReference type="ARBA" id="ARBA00022918"/>
    </source>
</evidence>
<dbReference type="SUPFAM" id="SSF54160">
    <property type="entry name" value="Chromo domain-like"/>
    <property type="match status" value="1"/>
</dbReference>
<sequence>SLSLSLSLSCETRNLFLFFFFFFSLRRHGTTLYRRHRHTRRHLGRHRFRWNHHTSYFPFHPTTTTIRRRGHRKQPRNVAVLTDFHPTFGLWFSLIPPPNWTSKVLRPRIRSRRDPLRVRQCGTTCEWTLFSNLMHGFMDERFMLNVEFLGKCSIYRGDSAKIFGRKSRFLVSGPGIGEMSVTRRDSLRFSEFRGGSCQLGIRALVLEADLIPLDLIDLDIILGMDWLEKHHASVDCFRKEVVLRSPGQPEVVFRGERRVLQSCLISAIKAKNTHGAILNLEDVPVVCEFPDVFPDDLPGLPPQRETEFTIELLPGTNPIHQAPYRMAPAELRELKTQLQELVDLGFIRPSVSPWGAPVLFVKKKDGTMRLCIDYRQLNKVTVRNRYPLPRIDDLFDQLKGAKYFSKIDLRSGYHQLRVREEDIPKTAFRTRYGHYEFLVMPFGLTNAPAAFMDLMNRVFRPYLDHFVIVFIDDILVYSRTLEGHKKHLRLVLKTLRRKQLYAKFSKCQFWLDRVDFLGHVISAEGIYVDPRKVKLFVTEVRSFLGLAGYYRRFVEGFSSIAAPLTRLTRKDVNFEWTEKCEQSFQELKKRLTTAPVLALPDNSGNFVIYSDASLQGLGCVLMQHDRVIAYASRQLKKHEQNYPVHDLELAAVCSLSRFGDTIIFTDHKSLKYFFTQKELNMRQRRWLELIKDYDCTIEYHPGRANVVADALSRNVSGNLAHLRTAYLPLLVELRKDSVDLETTQQGGLIASLHVRPILVERVIAAQLEDPNLCVIRLEVENGTRTDYAIRKDGALVTGTRLCVPKSNDDLRREIMEEAHCSTYSMHPGSTKMYRTLREYYSWPHMKGDIAKFVSRCLICQQVKAERQKPSGLMQPLPIPEWKWEHITMDFVFKLPRTSKGHDGIWVIVDRLTKSAHFLPIKETYSLSKLAKLFVDEIVRLHGAPASIVSDRDARFTSHFWKCLQEAMGTKLRFSTAFHPQTDGQSERTIQTLEDMLRACVLQLKDNWDTHLALMEFAYNNSYHSSIEMAPYEALYGRQCRTPICWNEVGDKKVEKVDSIRATTEKVNMIREKLKIAQDRQKSYADNRSKDLEFTVGDWVFLKLSPWKGVMRFGKRGKLSPRYIGPYEITERIGPVAYRLALPTELSRIHDVFHVSMLRKYMPDPSHVLEHQPVELREDLTYEEQPVQILDRKEQRLRSRSIPVVKVLWRSQTVEEATWEPEAQMRAKFGAVAACDGHFAPRHRHHTPPLGAAPVPLEPPHSYFPFHPPPPRSAAVVTGNSHESSGFDRFLQLSASRSLISPPNWTSKVLRPRIRSRRDPLRVKKTNVTRYKSGIY</sequence>
<dbReference type="PANTHER" id="PTHR37984:SF5">
    <property type="entry name" value="PROTEIN NYNRIN-LIKE"/>
    <property type="match status" value="1"/>
</dbReference>
<dbReference type="GO" id="GO:0003887">
    <property type="term" value="F:DNA-directed DNA polymerase activity"/>
    <property type="evidence" value="ECO:0007669"/>
    <property type="project" value="UniProtKB-KW"/>
</dbReference>
<dbReference type="Gene3D" id="1.10.340.70">
    <property type="match status" value="1"/>
</dbReference>
<accession>A0A4Y1RDT1</accession>
<dbReference type="GO" id="GO:0015074">
    <property type="term" value="P:DNA integration"/>
    <property type="evidence" value="ECO:0007669"/>
    <property type="project" value="UniProtKB-KW"/>
</dbReference>
<dbReference type="GO" id="GO:0003964">
    <property type="term" value="F:RNA-directed DNA polymerase activity"/>
    <property type="evidence" value="ECO:0007669"/>
    <property type="project" value="UniProtKB-KW"/>
</dbReference>
<evidence type="ECO:0000256" key="13">
    <source>
        <dbReference type="ARBA" id="ARBA00023125"/>
    </source>
</evidence>
<feature type="non-terminal residue" evidence="18">
    <location>
        <position position="1"/>
    </location>
</feature>
<dbReference type="Pfam" id="PF17919">
    <property type="entry name" value="RT_RNaseH_2"/>
    <property type="match status" value="1"/>
</dbReference>
<evidence type="ECO:0000256" key="8">
    <source>
        <dbReference type="ARBA" id="ARBA00022801"/>
    </source>
</evidence>
<dbReference type="PROSITE" id="PS50994">
    <property type="entry name" value="INTEGRASE"/>
    <property type="match status" value="1"/>
</dbReference>
<dbReference type="InterPro" id="IPR012337">
    <property type="entry name" value="RNaseH-like_sf"/>
</dbReference>
<dbReference type="Gene3D" id="2.40.70.10">
    <property type="entry name" value="Acid Proteases"/>
    <property type="match status" value="1"/>
</dbReference>
<keyword evidence="4" id="KW-0540">Nuclease</keyword>
<dbReference type="GO" id="GO:0006508">
    <property type="term" value="P:proteolysis"/>
    <property type="evidence" value="ECO:0007669"/>
    <property type="project" value="UniProtKB-KW"/>
</dbReference>
<dbReference type="InterPro" id="IPR056924">
    <property type="entry name" value="SH3_Tf2-1"/>
</dbReference>
<dbReference type="InterPro" id="IPR000477">
    <property type="entry name" value="RT_dom"/>
</dbReference>
<dbReference type="Pfam" id="PF08284">
    <property type="entry name" value="RVP_2"/>
    <property type="match status" value="1"/>
</dbReference>
<gene>
    <name evidence="18" type="ORF">Prudu_012612</name>
</gene>
<dbReference type="InterPro" id="IPR041577">
    <property type="entry name" value="RT_RNaseH_2"/>
</dbReference>
<dbReference type="GO" id="GO:0046872">
    <property type="term" value="F:metal ion binding"/>
    <property type="evidence" value="ECO:0007669"/>
    <property type="project" value="UniProtKB-KW"/>
</dbReference>
<evidence type="ECO:0000256" key="6">
    <source>
        <dbReference type="ARBA" id="ARBA00022750"/>
    </source>
</evidence>
<reference evidence="18" key="1">
    <citation type="journal article" date="2019" name="Science">
        <title>Mutation of a bHLH transcription factor allowed almond domestication.</title>
        <authorList>
            <person name="Sanchez-Perez R."/>
            <person name="Pavan S."/>
            <person name="Mazzeo R."/>
            <person name="Moldovan C."/>
            <person name="Aiese Cigliano R."/>
            <person name="Del Cueto J."/>
            <person name="Ricciardi F."/>
            <person name="Lotti C."/>
            <person name="Ricciardi L."/>
            <person name="Dicenta F."/>
            <person name="Lopez-Marques R.L."/>
            <person name="Lindberg Moller B."/>
        </authorList>
    </citation>
    <scope>NUCLEOTIDE SEQUENCE</scope>
</reference>
<dbReference type="GO" id="GO:0006310">
    <property type="term" value="P:DNA recombination"/>
    <property type="evidence" value="ECO:0007669"/>
    <property type="project" value="UniProtKB-KW"/>
</dbReference>
<dbReference type="InterPro" id="IPR016197">
    <property type="entry name" value="Chromo-like_dom_sf"/>
</dbReference>
<dbReference type="SUPFAM" id="SSF53098">
    <property type="entry name" value="Ribonuclease H-like"/>
    <property type="match status" value="1"/>
</dbReference>
<protein>
    <submittedName>
        <fullName evidence="18">Transposable element protein</fullName>
    </submittedName>
</protein>
<feature type="domain" description="Integrase catalytic" evidence="17">
    <location>
        <begin position="873"/>
        <end position="1038"/>
    </location>
</feature>
<evidence type="ECO:0000256" key="15">
    <source>
        <dbReference type="ARBA" id="ARBA00023268"/>
    </source>
</evidence>
<keyword evidence="1" id="KW-0645">Protease</keyword>
<evidence type="ECO:0000256" key="12">
    <source>
        <dbReference type="ARBA" id="ARBA00022932"/>
    </source>
</evidence>
<keyword evidence="9" id="KW-0460">Magnesium</keyword>
<dbReference type="Gene3D" id="3.30.420.10">
    <property type="entry name" value="Ribonuclease H-like superfamily/Ribonuclease H"/>
    <property type="match status" value="1"/>
</dbReference>
<keyword evidence="5" id="KW-0479">Metal-binding</keyword>
<evidence type="ECO:0000256" key="7">
    <source>
        <dbReference type="ARBA" id="ARBA00022759"/>
    </source>
</evidence>
<dbReference type="GO" id="GO:0004519">
    <property type="term" value="F:endonuclease activity"/>
    <property type="evidence" value="ECO:0007669"/>
    <property type="project" value="UniProtKB-KW"/>
</dbReference>
<dbReference type="SUPFAM" id="SSF56672">
    <property type="entry name" value="DNA/RNA polymerases"/>
    <property type="match status" value="1"/>
</dbReference>
<dbReference type="InterPro" id="IPR043128">
    <property type="entry name" value="Rev_trsase/Diguanyl_cyclase"/>
</dbReference>
<dbReference type="InterPro" id="IPR041588">
    <property type="entry name" value="Integrase_H2C2"/>
</dbReference>
<keyword evidence="11" id="KW-0695">RNA-directed DNA polymerase</keyword>
<dbReference type="Pfam" id="PF00078">
    <property type="entry name" value="RVT_1"/>
    <property type="match status" value="1"/>
</dbReference>